<dbReference type="PANTHER" id="PTHR10434:SF11">
    <property type="entry name" value="1-ACYL-SN-GLYCEROL-3-PHOSPHATE ACYLTRANSFERASE"/>
    <property type="match status" value="1"/>
</dbReference>
<proteinExistence type="predicted"/>
<evidence type="ECO:0000259" key="3">
    <source>
        <dbReference type="SMART" id="SM00563"/>
    </source>
</evidence>
<dbReference type="GO" id="GO:0003841">
    <property type="term" value="F:1-acylglycerol-3-phosphate O-acyltransferase activity"/>
    <property type="evidence" value="ECO:0007669"/>
    <property type="project" value="TreeGrafter"/>
</dbReference>
<dbReference type="CDD" id="cd07989">
    <property type="entry name" value="LPLAT_AGPAT-like"/>
    <property type="match status" value="1"/>
</dbReference>
<reference evidence="4 5" key="1">
    <citation type="journal article" date="2014" name="BMC Vet. Res.">
        <title>First report of Corynebacterium pseudotuberculosis from caseous lymphadenitis lesions in Black Alentejano pig (Sus scrofa domesticus).</title>
        <authorList>
            <person name="Oliveira M."/>
            <person name="Barroco C."/>
            <person name="Mottola C."/>
            <person name="Santos R."/>
            <person name="Lemsaddek A."/>
            <person name="Tavares L."/>
            <person name="Semedo-Lemsaddek T."/>
        </authorList>
    </citation>
    <scope>NUCLEOTIDE SEQUENCE [LARGE SCALE GENOMIC DNA]</scope>
    <source>
        <strain evidence="4 5">PO100/5</strain>
    </source>
</reference>
<dbReference type="GO" id="GO:0006654">
    <property type="term" value="P:phosphatidic acid biosynthetic process"/>
    <property type="evidence" value="ECO:0007669"/>
    <property type="project" value="TreeGrafter"/>
</dbReference>
<dbReference type="AlphaFoldDB" id="A0A7Y4LFR1"/>
<keyword evidence="2 4" id="KW-0012">Acyltransferase</keyword>
<protein>
    <submittedName>
        <fullName evidence="4">Lysophospholipid acyltransferase family protein</fullName>
    </submittedName>
</protein>
<reference evidence="4 5" key="3">
    <citation type="journal article" date="2020" name="Int. J. Syst. Evol. Microbiol.">
        <title>Corynebacterium silvaticum sp. nov., a unique group of NTTB corynebacteria in wild boar and roe deer.</title>
        <authorList>
            <person name="Dangel A."/>
            <person name="Berger A."/>
            <person name="Rau J."/>
            <person name="Eisenberg T."/>
            <person name="Kampfer P."/>
            <person name="Margos G."/>
            <person name="Contzen M."/>
            <person name="Busse H.J."/>
            <person name="Konrad R."/>
            <person name="Peters M."/>
            <person name="Sting R."/>
            <person name="Sing A."/>
        </authorList>
    </citation>
    <scope>NUCLEOTIDE SEQUENCE [LARGE SCALE GENOMIC DNA]</scope>
    <source>
        <strain evidence="4 5">PO100/5</strain>
    </source>
</reference>
<dbReference type="GeneID" id="75008245"/>
<feature type="domain" description="Phospholipid/glycerol acyltransferase" evidence="3">
    <location>
        <begin position="38"/>
        <end position="157"/>
    </location>
</feature>
<organism evidence="4 5">
    <name type="scientific">Corynebacterium silvaticum</name>
    <dbReference type="NCBI Taxonomy" id="2320431"/>
    <lineage>
        <taxon>Bacteria</taxon>
        <taxon>Bacillati</taxon>
        <taxon>Actinomycetota</taxon>
        <taxon>Actinomycetes</taxon>
        <taxon>Mycobacteriales</taxon>
        <taxon>Corynebacteriaceae</taxon>
        <taxon>Corynebacterium</taxon>
    </lineage>
</organism>
<evidence type="ECO:0000313" key="5">
    <source>
        <dbReference type="Proteomes" id="UP000195652"/>
    </source>
</evidence>
<dbReference type="OrthoDB" id="9808424at2"/>
<dbReference type="Pfam" id="PF01553">
    <property type="entry name" value="Acyltransferase"/>
    <property type="match status" value="1"/>
</dbReference>
<dbReference type="KEGG" id="csil:CBE74_08310"/>
<dbReference type="RefSeq" id="WP_087454287.1">
    <property type="nucleotide sequence ID" value="NZ_CP021417.2"/>
</dbReference>
<dbReference type="InterPro" id="IPR002123">
    <property type="entry name" value="Plipid/glycerol_acylTrfase"/>
</dbReference>
<keyword evidence="1" id="KW-0808">Transferase</keyword>
<sequence>MHNKWYWTFKHILLGPILRLYNRPEVEGVDKIPSSGAAILASNHQSVLDSFYFPLVCSRQITFPAKSEYFTSSGCIGRLQKWFFTSVGQVPIDRNSPTAAVELISTAREILGRGDVFGIYPEGTRSPDGRVYKGRTGMARIAFTTNDPVIPVAMIGSREANPIGSWIPRPYKVRMKIGDPIIPSEFAAKRGLDPESHEAYRALTDYVMHELSCLSGQPYVDMYATDVKKSLEEDKGYPAGAE</sequence>
<reference evidence="4 5" key="2">
    <citation type="journal article" date="2020" name="Antonie Van Leeuwenhoek">
        <title>Phylogenomic characterisation of a novel corynebacterial species pathogenic to animals.</title>
        <authorList>
            <person name="Moller J."/>
            <person name="Musella L."/>
            <person name="Melnikov V."/>
            <person name="Geissdorfer W."/>
            <person name="Burkovski A."/>
            <person name="Sangal V."/>
        </authorList>
    </citation>
    <scope>NUCLEOTIDE SEQUENCE [LARGE SCALE GENOMIC DNA]</scope>
    <source>
        <strain evidence="4 5">PO100/5</strain>
    </source>
</reference>
<dbReference type="SMART" id="SM00563">
    <property type="entry name" value="PlsC"/>
    <property type="match status" value="1"/>
</dbReference>
<evidence type="ECO:0000256" key="2">
    <source>
        <dbReference type="ARBA" id="ARBA00023315"/>
    </source>
</evidence>
<gene>
    <name evidence="4" type="ORF">CBE74_08310</name>
</gene>
<dbReference type="EMBL" id="CP021417">
    <property type="protein sequence ID" value="ARU46482.1"/>
    <property type="molecule type" value="Genomic_DNA"/>
</dbReference>
<dbReference type="PANTHER" id="PTHR10434">
    <property type="entry name" value="1-ACYL-SN-GLYCEROL-3-PHOSPHATE ACYLTRANSFERASE"/>
    <property type="match status" value="1"/>
</dbReference>
<dbReference type="SUPFAM" id="SSF69593">
    <property type="entry name" value="Glycerol-3-phosphate (1)-acyltransferase"/>
    <property type="match status" value="1"/>
</dbReference>
<reference evidence="4 5" key="4">
    <citation type="journal article" date="2020" name="PLoS ONE">
        <title>Taxonomic classification of strain PO100/5 shows a broader geographic distribution and genetic markers of the recently described Corynebacterium silvaticum.</title>
        <authorList>
            <person name="Viana M.V.C."/>
            <person name="Profeta R."/>
            <person name="da Silva A.L."/>
            <person name="Hurtado R."/>
            <person name="Cerqueira J.C."/>
            <person name="Ribeiro B.F.S."/>
            <person name="Almeida M.O."/>
            <person name="Morais-Rodrigues F."/>
            <person name="Soares S.C."/>
            <person name="Oliveira M."/>
            <person name="Tavares L."/>
            <person name="Figueiredo H."/>
            <person name="Wattam A.R."/>
            <person name="Barh D."/>
            <person name="Ghosh P."/>
            <person name="Silva A."/>
            <person name="Azevedo V."/>
        </authorList>
    </citation>
    <scope>NUCLEOTIDE SEQUENCE [LARGE SCALE GENOMIC DNA]</scope>
    <source>
        <strain evidence="4 5">PO100/5</strain>
    </source>
</reference>
<evidence type="ECO:0000313" key="4">
    <source>
        <dbReference type="EMBL" id="ARU46482.1"/>
    </source>
</evidence>
<evidence type="ECO:0000256" key="1">
    <source>
        <dbReference type="ARBA" id="ARBA00022679"/>
    </source>
</evidence>
<name>A0A7Y4LFR1_9CORY</name>
<keyword evidence="5" id="KW-1185">Reference proteome</keyword>
<accession>A0A7Y4LFR1</accession>
<dbReference type="Proteomes" id="UP000195652">
    <property type="component" value="Chromosome"/>
</dbReference>
<dbReference type="GO" id="GO:0005886">
    <property type="term" value="C:plasma membrane"/>
    <property type="evidence" value="ECO:0007669"/>
    <property type="project" value="TreeGrafter"/>
</dbReference>